<keyword evidence="3" id="KW-1185">Reference proteome</keyword>
<reference evidence="2 3" key="1">
    <citation type="journal article" date="2012" name="Genome Biol.">
        <title>Genome and low-iron response of an oceanic diatom adapted to chronic iron limitation.</title>
        <authorList>
            <person name="Lommer M."/>
            <person name="Specht M."/>
            <person name="Roy A.S."/>
            <person name="Kraemer L."/>
            <person name="Andreson R."/>
            <person name="Gutowska M.A."/>
            <person name="Wolf J."/>
            <person name="Bergner S.V."/>
            <person name="Schilhabel M.B."/>
            <person name="Klostermeier U.C."/>
            <person name="Beiko R.G."/>
            <person name="Rosenstiel P."/>
            <person name="Hippler M."/>
            <person name="Laroche J."/>
        </authorList>
    </citation>
    <scope>NUCLEOTIDE SEQUENCE [LARGE SCALE GENOMIC DNA]</scope>
    <source>
        <strain evidence="2 3">CCMP1005</strain>
    </source>
</reference>
<dbReference type="Proteomes" id="UP000266841">
    <property type="component" value="Unassembled WGS sequence"/>
</dbReference>
<evidence type="ECO:0000313" key="2">
    <source>
        <dbReference type="EMBL" id="EJK53915.1"/>
    </source>
</evidence>
<accession>K0RL49</accession>
<sequence length="188" mass="20444">DPGALPRCRVWPSPGPLHKTQRRPNEPKTRRRGRALQTEDFQQAETANPVPPSSRTPINGVPIQRIWAEESNSRRGKPQSKRRFYLAFTLTKSSKDRASSVLGWTFFFAGFVAAAKMFCARASARLRPAPHTQYSLGGAGPHLTEVAGFVAAAKNVLCKGLSETEARASHAVFLGGQGPILQLLVGDA</sequence>
<evidence type="ECO:0000313" key="3">
    <source>
        <dbReference type="Proteomes" id="UP000266841"/>
    </source>
</evidence>
<feature type="region of interest" description="Disordered" evidence="1">
    <location>
        <begin position="1"/>
        <end position="59"/>
    </location>
</feature>
<comment type="caution">
    <text evidence="2">The sequence shown here is derived from an EMBL/GenBank/DDBJ whole genome shotgun (WGS) entry which is preliminary data.</text>
</comment>
<dbReference type="AlphaFoldDB" id="K0RL49"/>
<evidence type="ECO:0000256" key="1">
    <source>
        <dbReference type="SAM" id="MobiDB-lite"/>
    </source>
</evidence>
<name>K0RL49_THAOC</name>
<proteinExistence type="predicted"/>
<gene>
    <name evidence="2" type="ORF">THAOC_26558</name>
</gene>
<feature type="non-terminal residue" evidence="2">
    <location>
        <position position="1"/>
    </location>
</feature>
<dbReference type="EMBL" id="AGNL01036746">
    <property type="protein sequence ID" value="EJK53915.1"/>
    <property type="molecule type" value="Genomic_DNA"/>
</dbReference>
<organism evidence="2 3">
    <name type="scientific">Thalassiosira oceanica</name>
    <name type="common">Marine diatom</name>
    <dbReference type="NCBI Taxonomy" id="159749"/>
    <lineage>
        <taxon>Eukaryota</taxon>
        <taxon>Sar</taxon>
        <taxon>Stramenopiles</taxon>
        <taxon>Ochrophyta</taxon>
        <taxon>Bacillariophyta</taxon>
        <taxon>Coscinodiscophyceae</taxon>
        <taxon>Thalassiosirophycidae</taxon>
        <taxon>Thalassiosirales</taxon>
        <taxon>Thalassiosiraceae</taxon>
        <taxon>Thalassiosira</taxon>
    </lineage>
</organism>
<protein>
    <submittedName>
        <fullName evidence="2">Uncharacterized protein</fullName>
    </submittedName>
</protein>